<dbReference type="EMBL" id="FNAR01000016">
    <property type="protein sequence ID" value="SDE69213.1"/>
    <property type="molecule type" value="Genomic_DNA"/>
</dbReference>
<proteinExistence type="predicted"/>
<keyword evidence="1" id="KW-0812">Transmembrane</keyword>
<protein>
    <submittedName>
        <fullName evidence="2">Uncharacterized protein</fullName>
    </submittedName>
</protein>
<feature type="transmembrane region" description="Helical" evidence="1">
    <location>
        <begin position="194"/>
        <end position="219"/>
    </location>
</feature>
<keyword evidence="1" id="KW-1133">Transmembrane helix</keyword>
<dbReference type="Proteomes" id="UP000198823">
    <property type="component" value="Unassembled WGS sequence"/>
</dbReference>
<evidence type="ECO:0000256" key="1">
    <source>
        <dbReference type="SAM" id="Phobius"/>
    </source>
</evidence>
<name>A0A1G7EZV8_9BACL</name>
<accession>A0A1G7EZV8</accession>
<evidence type="ECO:0000313" key="2">
    <source>
        <dbReference type="EMBL" id="SDE69213.1"/>
    </source>
</evidence>
<dbReference type="RefSeq" id="WP_092097781.1">
    <property type="nucleotide sequence ID" value="NZ_JAPDFN010000004.1"/>
</dbReference>
<dbReference type="STRING" id="426756.SAMN04488126_11612"/>
<evidence type="ECO:0000313" key="3">
    <source>
        <dbReference type="Proteomes" id="UP000198823"/>
    </source>
</evidence>
<sequence>MGEEEKSSTLFPGEAEIPEFLKNRVRQFLHQAGVPYEKVGEIAERAIQEGLVVQKEERDPAILLFRTAAGMIEENQGGEEPDHLFRFEEDELLHQEIRGLPAGIRLPFVLMNLHDFKPEEAGSICRITASEALSKAEKGSRMLLETDPNRDLARQFTLLRRAYGRIPYPESTPEQPATSVLGEQVTDAPQGKRLWAAGAGLLGAVVLLIAAAFIFPVWAAPADGAYIKKLELQFDEEKARFQEKVGATDMEMQGFFTIDEAQYEFDRLISEFKLDIKQGNAPEKKEVEQAVSEQMSVFGLPSEMIKNLRDRPLTDDKAGSRIFLERFKNRKNELSMIFSTRFMEHQDILKDAVREGKFDAAKFFGNADDYPNPLRHAVRLMEKEGYGLTGEVWTFDDQVYPVPGEIPKLGEDAEKLEQSVARLAALEETLEPALNSLELSPEIIAEALHGLEEFAVARETGDQWTMPEATAVYHFREFVFGGGTGRVFGDDGTVVPERRAIWKRIASNSGTPSGTLMSPVVREMEQTGWKRSASYNVLTPEDYQYALMSARDGVEREPDHEIIQSAYLPDSEYTVRAETLYRDLTEGGDRSILEGETQVMIVLLALFAADRQDEEMMAMLSAEGNPDVVARLAEEGTTRVLEGGSVDYQISAIEHHETGIRAPVYVYFGPTKEHKIWLTYTPDGLWLIDDQDTQ</sequence>
<reference evidence="2 3" key="1">
    <citation type="submission" date="2016-10" db="EMBL/GenBank/DDBJ databases">
        <authorList>
            <person name="de Groot N.N."/>
        </authorList>
    </citation>
    <scope>NUCLEOTIDE SEQUENCE [LARGE SCALE GENOMIC DNA]</scope>
    <source>
        <strain evidence="2 3">CGMCC 1.6762</strain>
    </source>
</reference>
<organism evidence="2 3">
    <name type="scientific">Bhargavaea beijingensis</name>
    <dbReference type="NCBI Taxonomy" id="426756"/>
    <lineage>
        <taxon>Bacteria</taxon>
        <taxon>Bacillati</taxon>
        <taxon>Bacillota</taxon>
        <taxon>Bacilli</taxon>
        <taxon>Bacillales</taxon>
        <taxon>Caryophanaceae</taxon>
        <taxon>Bhargavaea</taxon>
    </lineage>
</organism>
<gene>
    <name evidence="2" type="ORF">SAMN04488126_11612</name>
</gene>
<keyword evidence="1" id="KW-0472">Membrane</keyword>
<dbReference type="AlphaFoldDB" id="A0A1G7EZV8"/>